<comment type="caution">
    <text evidence="4">The sequence shown here is derived from an EMBL/GenBank/DDBJ whole genome shotgun (WGS) entry which is preliminary data.</text>
</comment>
<feature type="chain" id="PRO_5015691146" evidence="1">
    <location>
        <begin position="21"/>
        <end position="133"/>
    </location>
</feature>
<dbReference type="GO" id="GO:0004869">
    <property type="term" value="F:cysteine-type endopeptidase inhibitor activity"/>
    <property type="evidence" value="ECO:0007669"/>
    <property type="project" value="InterPro"/>
</dbReference>
<keyword evidence="5" id="KW-1185">Reference proteome</keyword>
<proteinExistence type="predicted"/>
<evidence type="ECO:0000256" key="1">
    <source>
        <dbReference type="SAM" id="SignalP"/>
    </source>
</evidence>
<sequence length="133" mass="14190">MNKKLLVVALGSLALVACSAQDVKTTKEATVKTGCDYAQAIPGGWQQGEITPEVTAAAQAAVKDIAGDHQLKNVLHVTQQVVAGMNYNVTFSIENNDVYTAKVFRSLKNTYSVESVDKTTNAVSNCDVKINSL</sequence>
<evidence type="ECO:0000259" key="2">
    <source>
        <dbReference type="Pfam" id="PF00031"/>
    </source>
</evidence>
<evidence type="ECO:0000313" key="3">
    <source>
        <dbReference type="EMBL" id="PSU26538.1"/>
    </source>
</evidence>
<evidence type="ECO:0000313" key="5">
    <source>
        <dbReference type="Proteomes" id="UP000241405"/>
    </source>
</evidence>
<dbReference type="Proteomes" id="UP000241618">
    <property type="component" value="Unassembled WGS sequence"/>
</dbReference>
<reference evidence="5 6" key="1">
    <citation type="submission" date="2018-03" db="EMBL/GenBank/DDBJ databases">
        <title>Whole genome sequencing of Histamine producing bacteria.</title>
        <authorList>
            <person name="Butler K."/>
        </authorList>
    </citation>
    <scope>NUCLEOTIDE SEQUENCE [LARGE SCALE GENOMIC DNA]</scope>
    <source>
        <strain evidence="4 6">FS-6.1</strain>
        <strain evidence="3 5">FS-6.2</strain>
    </source>
</reference>
<dbReference type="PROSITE" id="PS51257">
    <property type="entry name" value="PROKAR_LIPOPROTEIN"/>
    <property type="match status" value="1"/>
</dbReference>
<evidence type="ECO:0000313" key="6">
    <source>
        <dbReference type="Proteomes" id="UP000241618"/>
    </source>
</evidence>
<dbReference type="Pfam" id="PF00031">
    <property type="entry name" value="Cystatin"/>
    <property type="match status" value="1"/>
</dbReference>
<dbReference type="InterPro" id="IPR018073">
    <property type="entry name" value="Prot_inh_cystat_CS"/>
</dbReference>
<dbReference type="InterPro" id="IPR046350">
    <property type="entry name" value="Cystatin_sf"/>
</dbReference>
<protein>
    <submittedName>
        <fullName evidence="4">Cystatin</fullName>
    </submittedName>
</protein>
<feature type="domain" description="Cystatin" evidence="2">
    <location>
        <begin position="51"/>
        <end position="108"/>
    </location>
</feature>
<dbReference type="InterPro" id="IPR000010">
    <property type="entry name" value="Cystatin_dom"/>
</dbReference>
<organism evidence="4 6">
    <name type="scientific">Photobacterium phosphoreum</name>
    <dbReference type="NCBI Taxonomy" id="659"/>
    <lineage>
        <taxon>Bacteria</taxon>
        <taxon>Pseudomonadati</taxon>
        <taxon>Pseudomonadota</taxon>
        <taxon>Gammaproteobacteria</taxon>
        <taxon>Vibrionales</taxon>
        <taxon>Vibrionaceae</taxon>
        <taxon>Photobacterium</taxon>
    </lineage>
</organism>
<accession>A0A2T3JIF2</accession>
<evidence type="ECO:0000313" key="4">
    <source>
        <dbReference type="EMBL" id="PSU48746.1"/>
    </source>
</evidence>
<dbReference type="Gene3D" id="3.10.450.10">
    <property type="match status" value="1"/>
</dbReference>
<feature type="signal peptide" evidence="1">
    <location>
        <begin position="1"/>
        <end position="20"/>
    </location>
</feature>
<dbReference type="SUPFAM" id="SSF54403">
    <property type="entry name" value="Cystatin/monellin"/>
    <property type="match status" value="1"/>
</dbReference>
<name>A0A2T3JIF2_PHOPO</name>
<dbReference type="AlphaFoldDB" id="A0A2T3JIF2"/>
<dbReference type="EMBL" id="PYMP01000019">
    <property type="protein sequence ID" value="PSU48746.1"/>
    <property type="molecule type" value="Genomic_DNA"/>
</dbReference>
<dbReference type="Proteomes" id="UP000241405">
    <property type="component" value="Unassembled WGS sequence"/>
</dbReference>
<dbReference type="RefSeq" id="WP_107191246.1">
    <property type="nucleotide sequence ID" value="NZ_PYMN01000028.1"/>
</dbReference>
<gene>
    <name evidence="4" type="ORF">C9J18_16845</name>
    <name evidence="3" type="ORF">CTM96_05890</name>
</gene>
<dbReference type="PROSITE" id="PS00287">
    <property type="entry name" value="CYSTATIN"/>
    <property type="match status" value="1"/>
</dbReference>
<keyword evidence="1" id="KW-0732">Signal</keyword>
<dbReference type="EMBL" id="PYMO01000003">
    <property type="protein sequence ID" value="PSU26538.1"/>
    <property type="molecule type" value="Genomic_DNA"/>
</dbReference>